<dbReference type="AlphaFoldDB" id="A0AAP2YVQ8"/>
<dbReference type="EMBL" id="JAOPKB010000004">
    <property type="protein sequence ID" value="MCU4973060.1"/>
    <property type="molecule type" value="Genomic_DNA"/>
</dbReference>
<sequence length="235" mass="25763">MTMYADRPSSTPLVDRWGDDEGVSWIAHPAEEGQRASHAVRCEEGVWIVDPLEARGVHEAITELGPVAGVAVLSSWHARDAGEFARRYDVPVSLPTWMTRVEARVDAPVERYERTLGESGIHVSLSNPLPTWREGIAYRESDGTLLVPESAGTAAPFLVGDERLGLELSRRLRPPRVSLAGLEPERVLVGHGPPVYEDATAALDEALATARRRFPRALVEHGPDSVRSVLEAVRK</sequence>
<evidence type="ECO:0000313" key="3">
    <source>
        <dbReference type="Proteomes" id="UP001320972"/>
    </source>
</evidence>
<evidence type="ECO:0000313" key="4">
    <source>
        <dbReference type="Proteomes" id="UP001321018"/>
    </source>
</evidence>
<accession>A0AAP2YVQ8</accession>
<dbReference type="SUPFAM" id="SSF56281">
    <property type="entry name" value="Metallo-hydrolase/oxidoreductase"/>
    <property type="match status" value="1"/>
</dbReference>
<dbReference type="EMBL" id="JAOPKA010000001">
    <property type="protein sequence ID" value="MCU4739847.1"/>
    <property type="molecule type" value="Genomic_DNA"/>
</dbReference>
<dbReference type="Proteomes" id="UP001321018">
    <property type="component" value="Unassembled WGS sequence"/>
</dbReference>
<comment type="caution">
    <text evidence="1">The sequence shown here is derived from an EMBL/GenBank/DDBJ whole genome shotgun (WGS) entry which is preliminary data.</text>
</comment>
<evidence type="ECO:0000313" key="1">
    <source>
        <dbReference type="EMBL" id="MCU4739847.1"/>
    </source>
</evidence>
<evidence type="ECO:0000313" key="2">
    <source>
        <dbReference type="EMBL" id="MCU4973060.1"/>
    </source>
</evidence>
<name>A0AAP2YVQ8_9EURY</name>
<dbReference type="Proteomes" id="UP001320972">
    <property type="component" value="Unassembled WGS sequence"/>
</dbReference>
<reference evidence="1 3" key="1">
    <citation type="submission" date="2022-09" db="EMBL/GenBank/DDBJ databases">
        <title>Enrichment on poylsaccharides allowed isolation of novel metabolic and taxonomic groups of Haloarchaea.</title>
        <authorList>
            <person name="Sorokin D.Y."/>
            <person name="Elcheninov A.G."/>
            <person name="Khizhniak T.V."/>
            <person name="Kolganova T.V."/>
            <person name="Kublanov I.V."/>
        </authorList>
    </citation>
    <scope>NUCLEOTIDE SEQUENCE</scope>
    <source>
        <strain evidence="2 3">AArc-m2/3/4</strain>
        <strain evidence="1">AArc-xg1-1</strain>
    </source>
</reference>
<dbReference type="InterPro" id="IPR036866">
    <property type="entry name" value="RibonucZ/Hydroxyglut_hydro"/>
</dbReference>
<proteinExistence type="predicted"/>
<gene>
    <name evidence="2" type="ORF">OB955_09930</name>
    <name evidence="1" type="ORF">OB960_00330</name>
</gene>
<keyword evidence="3" id="KW-1185">Reference proteome</keyword>
<protein>
    <submittedName>
        <fullName evidence="1">Uncharacterized protein</fullName>
    </submittedName>
</protein>
<dbReference type="RefSeq" id="WP_338001714.1">
    <property type="nucleotide sequence ID" value="NZ_JAOPKA010000001.1"/>
</dbReference>
<organism evidence="1 4">
    <name type="scientific">Natronoglomus mannanivorans</name>
    <dbReference type="NCBI Taxonomy" id="2979990"/>
    <lineage>
        <taxon>Archaea</taxon>
        <taxon>Methanobacteriati</taxon>
        <taxon>Methanobacteriota</taxon>
        <taxon>Stenosarchaea group</taxon>
        <taxon>Halobacteria</taxon>
        <taxon>Halobacteriales</taxon>
        <taxon>Natrialbaceae</taxon>
        <taxon>Natronoglomus</taxon>
    </lineage>
</organism>
<dbReference type="Gene3D" id="3.60.15.10">
    <property type="entry name" value="Ribonuclease Z/Hydroxyacylglutathione hydrolase-like"/>
    <property type="match status" value="1"/>
</dbReference>